<evidence type="ECO:0000256" key="1">
    <source>
        <dbReference type="SAM" id="MobiDB-lite"/>
    </source>
</evidence>
<dbReference type="AlphaFoldDB" id="A0A381VDR6"/>
<accession>A0A381VDR6</accession>
<reference evidence="2" key="1">
    <citation type="submission" date="2018-05" db="EMBL/GenBank/DDBJ databases">
        <authorList>
            <person name="Lanie J.A."/>
            <person name="Ng W.-L."/>
            <person name="Kazmierczak K.M."/>
            <person name="Andrzejewski T.M."/>
            <person name="Davidsen T.M."/>
            <person name="Wayne K.J."/>
            <person name="Tettelin H."/>
            <person name="Glass J.I."/>
            <person name="Rusch D."/>
            <person name="Podicherti R."/>
            <person name="Tsui H.-C.T."/>
            <person name="Winkler M.E."/>
        </authorList>
    </citation>
    <scope>NUCLEOTIDE SEQUENCE</scope>
</reference>
<proteinExistence type="predicted"/>
<feature type="region of interest" description="Disordered" evidence="1">
    <location>
        <begin position="121"/>
        <end position="140"/>
    </location>
</feature>
<organism evidence="2">
    <name type="scientific">marine metagenome</name>
    <dbReference type="NCBI Taxonomy" id="408172"/>
    <lineage>
        <taxon>unclassified sequences</taxon>
        <taxon>metagenomes</taxon>
        <taxon>ecological metagenomes</taxon>
    </lineage>
</organism>
<evidence type="ECO:0000313" key="2">
    <source>
        <dbReference type="EMBL" id="SVA38495.1"/>
    </source>
</evidence>
<feature type="region of interest" description="Disordered" evidence="1">
    <location>
        <begin position="53"/>
        <end position="113"/>
    </location>
</feature>
<sequence length="140" mass="14966">VATVLHLDQGEVLSCRTMEFHTSTGVEAEVHRVGGPHQMKTQPVGVVGTAARIGRQEPVRGGVGTDYQCHVTDPREDLSPSHGQGRRSGGARRVRTRDLGSSEPECPGERRPGHVARVAAAHGNRTRDEADLPPVEIGVV</sequence>
<protein>
    <submittedName>
        <fullName evidence="2">Uncharacterized protein</fullName>
    </submittedName>
</protein>
<feature type="non-terminal residue" evidence="2">
    <location>
        <position position="1"/>
    </location>
</feature>
<dbReference type="EMBL" id="UINC01008557">
    <property type="protein sequence ID" value="SVA38495.1"/>
    <property type="molecule type" value="Genomic_DNA"/>
</dbReference>
<gene>
    <name evidence="2" type="ORF">METZ01_LOCUS91349</name>
</gene>
<name>A0A381VDR6_9ZZZZ</name>